<keyword evidence="7" id="KW-1185">Reference proteome</keyword>
<accession>N1QGZ4</accession>
<evidence type="ECO:0000256" key="4">
    <source>
        <dbReference type="ARBA" id="ARBA00023136"/>
    </source>
</evidence>
<comment type="subcellular location">
    <subcellularLocation>
        <location evidence="1">Membrane</location>
        <topology evidence="1">Multi-pass membrane protein</topology>
    </subcellularLocation>
</comment>
<keyword evidence="4 5" id="KW-0472">Membrane</keyword>
<dbReference type="Pfam" id="PF04193">
    <property type="entry name" value="PQ-loop"/>
    <property type="match status" value="2"/>
</dbReference>
<dbReference type="eggNOG" id="ENOG502QV5C">
    <property type="taxonomic scope" value="Eukaryota"/>
</dbReference>
<dbReference type="RefSeq" id="XP_016757400.1">
    <property type="nucleotide sequence ID" value="XM_016909956.1"/>
</dbReference>
<reference evidence="6 7" key="1">
    <citation type="journal article" date="2012" name="PLoS Pathog.">
        <title>Diverse lifestyles and strategies of plant pathogenesis encoded in the genomes of eighteen Dothideomycetes fungi.</title>
        <authorList>
            <person name="Ohm R.A."/>
            <person name="Feau N."/>
            <person name="Henrissat B."/>
            <person name="Schoch C.L."/>
            <person name="Horwitz B.A."/>
            <person name="Barry K.W."/>
            <person name="Condon B.J."/>
            <person name="Copeland A.C."/>
            <person name="Dhillon B."/>
            <person name="Glaser F."/>
            <person name="Hesse C.N."/>
            <person name="Kosti I."/>
            <person name="LaButti K."/>
            <person name="Lindquist E.A."/>
            <person name="Lucas S."/>
            <person name="Salamov A.A."/>
            <person name="Bradshaw R.E."/>
            <person name="Ciuffetti L."/>
            <person name="Hamelin R.C."/>
            <person name="Kema G.H.J."/>
            <person name="Lawrence C."/>
            <person name="Scott J.A."/>
            <person name="Spatafora J.W."/>
            <person name="Turgeon B.G."/>
            <person name="de Wit P.J.G.M."/>
            <person name="Zhong S."/>
            <person name="Goodwin S.B."/>
            <person name="Grigoriev I.V."/>
        </authorList>
    </citation>
    <scope>NUCLEOTIDE SEQUENCE [LARGE SCALE GENOMIC DNA]</scope>
    <source>
        <strain evidence="6 7">SO2202</strain>
    </source>
</reference>
<feature type="transmembrane region" description="Helical" evidence="5">
    <location>
        <begin position="238"/>
        <end position="259"/>
    </location>
</feature>
<feature type="transmembrane region" description="Helical" evidence="5">
    <location>
        <begin position="209"/>
        <end position="232"/>
    </location>
</feature>
<evidence type="ECO:0000256" key="1">
    <source>
        <dbReference type="ARBA" id="ARBA00004141"/>
    </source>
</evidence>
<dbReference type="GO" id="GO:0016020">
    <property type="term" value="C:membrane"/>
    <property type="evidence" value="ECO:0007669"/>
    <property type="project" value="UniProtKB-SubCell"/>
</dbReference>
<evidence type="ECO:0000256" key="2">
    <source>
        <dbReference type="ARBA" id="ARBA00022692"/>
    </source>
</evidence>
<dbReference type="InterPro" id="IPR051415">
    <property type="entry name" value="LAAT-1"/>
</dbReference>
<dbReference type="Gene3D" id="1.20.1280.290">
    <property type="match status" value="1"/>
</dbReference>
<dbReference type="GeneID" id="27907093"/>
<name>N1QGZ4_SPHMS</name>
<evidence type="ECO:0000256" key="5">
    <source>
        <dbReference type="SAM" id="Phobius"/>
    </source>
</evidence>
<feature type="transmembrane region" description="Helical" evidence="5">
    <location>
        <begin position="50"/>
        <end position="69"/>
    </location>
</feature>
<feature type="transmembrane region" description="Helical" evidence="5">
    <location>
        <begin position="144"/>
        <end position="166"/>
    </location>
</feature>
<dbReference type="AlphaFoldDB" id="N1QGZ4"/>
<feature type="transmembrane region" description="Helical" evidence="5">
    <location>
        <begin position="12"/>
        <end position="29"/>
    </location>
</feature>
<dbReference type="EMBL" id="KB456269">
    <property type="protein sequence ID" value="EMF09279.1"/>
    <property type="molecule type" value="Genomic_DNA"/>
</dbReference>
<dbReference type="HOGENOM" id="CLU_033734_1_0_1"/>
<dbReference type="PANTHER" id="PTHR16201:SF11">
    <property type="entry name" value="PQ-LOOP REPEAT-CONTAINING PROTEIN"/>
    <property type="match status" value="1"/>
</dbReference>
<keyword evidence="3 5" id="KW-1133">Transmembrane helix</keyword>
<dbReference type="Proteomes" id="UP000016931">
    <property type="component" value="Unassembled WGS sequence"/>
</dbReference>
<keyword evidence="2 5" id="KW-0812">Transmembrane</keyword>
<evidence type="ECO:0008006" key="8">
    <source>
        <dbReference type="Google" id="ProtNLM"/>
    </source>
</evidence>
<gene>
    <name evidence="6" type="ORF">SEPMUDRAFT_71850</name>
</gene>
<dbReference type="InterPro" id="IPR006603">
    <property type="entry name" value="PQ-loop_rpt"/>
</dbReference>
<organism evidence="6 7">
    <name type="scientific">Sphaerulina musiva (strain SO2202)</name>
    <name type="common">Poplar stem canker fungus</name>
    <name type="synonym">Septoria musiva</name>
    <dbReference type="NCBI Taxonomy" id="692275"/>
    <lineage>
        <taxon>Eukaryota</taxon>
        <taxon>Fungi</taxon>
        <taxon>Dikarya</taxon>
        <taxon>Ascomycota</taxon>
        <taxon>Pezizomycotina</taxon>
        <taxon>Dothideomycetes</taxon>
        <taxon>Dothideomycetidae</taxon>
        <taxon>Mycosphaerellales</taxon>
        <taxon>Mycosphaerellaceae</taxon>
        <taxon>Sphaerulina</taxon>
    </lineage>
</organism>
<sequence length="292" mass="32055">MLSHHCQPLEHPHWFPVTLAAVLVAGILVSYLPQHFKIISRRSSEGISPWWVLLGGLSSIAAIGNIVTLPTSRADMLCCREIGEFACGAALLGVMQIGVQFSCFMIIVFLYITFAPREEDEVDLSSSVATLTKPPPPSRPRDPLIVGTVIGLSLFVVALTSLILVLRHPDHTQRWADLLGTVSGLLAAVQYLPQIYFTWKIKDLKSLSVGTLLIQAPGAFLFAYSLFLRVSWIGWSTWLVYIVTGLLQFVLLGMAVVFWNQRMQGQGHSEGDIVVDSTGAAEERSPLLRTAS</sequence>
<dbReference type="OrthoDB" id="19344at2759"/>
<dbReference type="PANTHER" id="PTHR16201">
    <property type="entry name" value="SEVEN TRANSMEMBRANE PROTEIN 1-RELATED"/>
    <property type="match status" value="1"/>
</dbReference>
<proteinExistence type="predicted"/>
<dbReference type="SMART" id="SM00679">
    <property type="entry name" value="CTNS"/>
    <property type="match status" value="2"/>
</dbReference>
<evidence type="ECO:0000313" key="7">
    <source>
        <dbReference type="Proteomes" id="UP000016931"/>
    </source>
</evidence>
<protein>
    <recommendedName>
        <fullName evidence="8">PQ loop repeat protein</fullName>
    </recommendedName>
</protein>
<dbReference type="OMA" id="FVIYFPR"/>
<evidence type="ECO:0000256" key="3">
    <source>
        <dbReference type="ARBA" id="ARBA00022989"/>
    </source>
</evidence>
<evidence type="ECO:0000313" key="6">
    <source>
        <dbReference type="EMBL" id="EMF09279.1"/>
    </source>
</evidence>
<feature type="transmembrane region" description="Helical" evidence="5">
    <location>
        <begin position="89"/>
        <end position="112"/>
    </location>
</feature>